<accession>A0A8J3QS99</accession>
<gene>
    <name evidence="2" type="ORF">Raf01_28650</name>
</gene>
<reference evidence="2" key="1">
    <citation type="submission" date="2021-01" db="EMBL/GenBank/DDBJ databases">
        <title>Whole genome shotgun sequence of Rugosimonospora africana NBRC 104875.</title>
        <authorList>
            <person name="Komaki H."/>
            <person name="Tamura T."/>
        </authorList>
    </citation>
    <scope>NUCLEOTIDE SEQUENCE</scope>
    <source>
        <strain evidence="2">NBRC 104875</strain>
    </source>
</reference>
<dbReference type="EMBL" id="BONZ01000027">
    <property type="protein sequence ID" value="GIH14693.1"/>
    <property type="molecule type" value="Genomic_DNA"/>
</dbReference>
<name>A0A8J3QS99_9ACTN</name>
<protein>
    <submittedName>
        <fullName evidence="2">Uncharacterized protein</fullName>
    </submittedName>
</protein>
<proteinExistence type="predicted"/>
<keyword evidence="3" id="KW-1185">Reference proteome</keyword>
<organism evidence="2 3">
    <name type="scientific">Rugosimonospora africana</name>
    <dbReference type="NCBI Taxonomy" id="556532"/>
    <lineage>
        <taxon>Bacteria</taxon>
        <taxon>Bacillati</taxon>
        <taxon>Actinomycetota</taxon>
        <taxon>Actinomycetes</taxon>
        <taxon>Micromonosporales</taxon>
        <taxon>Micromonosporaceae</taxon>
        <taxon>Rugosimonospora</taxon>
    </lineage>
</organism>
<evidence type="ECO:0000256" key="1">
    <source>
        <dbReference type="SAM" id="MobiDB-lite"/>
    </source>
</evidence>
<evidence type="ECO:0000313" key="2">
    <source>
        <dbReference type="EMBL" id="GIH14693.1"/>
    </source>
</evidence>
<evidence type="ECO:0000313" key="3">
    <source>
        <dbReference type="Proteomes" id="UP000642748"/>
    </source>
</evidence>
<sequence>MVTGSGHGVPTRAGSGPAGGAAAGPAAKRRQYGGGRAAIRRPFGDGPADAGILGAGLAGQWGRTRGAIGGPARPLLPTIQVARRLGGVNYRCERPRWASIVGQTGGGPGEEPE</sequence>
<dbReference type="AlphaFoldDB" id="A0A8J3QS99"/>
<dbReference type="Proteomes" id="UP000642748">
    <property type="component" value="Unassembled WGS sequence"/>
</dbReference>
<feature type="region of interest" description="Disordered" evidence="1">
    <location>
        <begin position="1"/>
        <end position="45"/>
    </location>
</feature>
<comment type="caution">
    <text evidence="2">The sequence shown here is derived from an EMBL/GenBank/DDBJ whole genome shotgun (WGS) entry which is preliminary data.</text>
</comment>